<dbReference type="PROSITE" id="PS50937">
    <property type="entry name" value="HTH_MERR_2"/>
    <property type="match status" value="1"/>
</dbReference>
<evidence type="ECO:0000256" key="2">
    <source>
        <dbReference type="ARBA" id="ARBA00023125"/>
    </source>
</evidence>
<dbReference type="EMBL" id="QPJJ01000018">
    <property type="protein sequence ID" value="RCW63382.1"/>
    <property type="molecule type" value="Genomic_DNA"/>
</dbReference>
<dbReference type="SUPFAM" id="SSF46955">
    <property type="entry name" value="Putative DNA-binding domain"/>
    <property type="match status" value="1"/>
</dbReference>
<feature type="transmembrane region" description="Helical" evidence="4">
    <location>
        <begin position="242"/>
        <end position="262"/>
    </location>
</feature>
<comment type="caution">
    <text evidence="6">The sequence shown here is derived from an EMBL/GenBank/DDBJ whole genome shotgun (WGS) entry which is preliminary data.</text>
</comment>
<protein>
    <submittedName>
        <fullName evidence="6">DNA-binding transcriptional MerR regulator</fullName>
    </submittedName>
</protein>
<evidence type="ECO:0000256" key="1">
    <source>
        <dbReference type="ARBA" id="ARBA00023015"/>
    </source>
</evidence>
<feature type="transmembrane region" description="Helical" evidence="4">
    <location>
        <begin position="167"/>
        <end position="185"/>
    </location>
</feature>
<dbReference type="SMART" id="SM00422">
    <property type="entry name" value="HTH_MERR"/>
    <property type="match status" value="1"/>
</dbReference>
<dbReference type="GO" id="GO:0003677">
    <property type="term" value="F:DNA binding"/>
    <property type="evidence" value="ECO:0007669"/>
    <property type="project" value="UniProtKB-KW"/>
</dbReference>
<name>A0A368X5T9_9BACI</name>
<dbReference type="RefSeq" id="WP_114354273.1">
    <property type="nucleotide sequence ID" value="NZ_QPJJ01000018.1"/>
</dbReference>
<dbReference type="AlphaFoldDB" id="A0A368X5T9"/>
<feature type="domain" description="HTH merR-type" evidence="5">
    <location>
        <begin position="1"/>
        <end position="71"/>
    </location>
</feature>
<dbReference type="Pfam" id="PF13411">
    <property type="entry name" value="MerR_1"/>
    <property type="match status" value="1"/>
</dbReference>
<keyword evidence="4" id="KW-0472">Membrane</keyword>
<dbReference type="OrthoDB" id="9773308at2"/>
<keyword evidence="7" id="KW-1185">Reference proteome</keyword>
<accession>A0A368X5T9</accession>
<proteinExistence type="predicted"/>
<dbReference type="Proteomes" id="UP000252585">
    <property type="component" value="Unassembled WGS sequence"/>
</dbReference>
<keyword evidence="4" id="KW-0812">Transmembrane</keyword>
<evidence type="ECO:0000259" key="5">
    <source>
        <dbReference type="PROSITE" id="PS50937"/>
    </source>
</evidence>
<dbReference type="CDD" id="cd00592">
    <property type="entry name" value="HTH_MerR-like"/>
    <property type="match status" value="1"/>
</dbReference>
<keyword evidence="1" id="KW-0805">Transcription regulation</keyword>
<dbReference type="GO" id="GO:0003700">
    <property type="term" value="F:DNA-binding transcription factor activity"/>
    <property type="evidence" value="ECO:0007669"/>
    <property type="project" value="InterPro"/>
</dbReference>
<sequence>MKMKEVCNRTGLTERTVRFYTKENLVNPTSTERNGRVYLEYSEQEVDELKTVAELRKVFFSIAEIKEMKLSTEKITEILTEYKNKLDTDLKVKASIVQSLQQINIASIHDVHSLADSLKNVSTNLQLPKRDVNPDFDKFDQESKEDKKRKYQLFNEQQQESYIIGKLIIYIIVFLHIVFSTIITLSINLNLIAYLLLIAFGAALIVGITWVRYLFIAGVVINVLLTLEVFIGGNIWSLSSEFKVFLIIQIICSIIYGILLIVHPGIKEYEYVQKVGR</sequence>
<evidence type="ECO:0000313" key="7">
    <source>
        <dbReference type="Proteomes" id="UP000252585"/>
    </source>
</evidence>
<gene>
    <name evidence="6" type="ORF">DFR57_11849</name>
</gene>
<dbReference type="PANTHER" id="PTHR30204">
    <property type="entry name" value="REDOX-CYCLING DRUG-SENSING TRANSCRIPTIONAL ACTIVATOR SOXR"/>
    <property type="match status" value="1"/>
</dbReference>
<dbReference type="InterPro" id="IPR009061">
    <property type="entry name" value="DNA-bd_dom_put_sf"/>
</dbReference>
<evidence type="ECO:0000256" key="4">
    <source>
        <dbReference type="SAM" id="Phobius"/>
    </source>
</evidence>
<feature type="transmembrane region" description="Helical" evidence="4">
    <location>
        <begin position="191"/>
        <end position="208"/>
    </location>
</feature>
<organism evidence="6 7">
    <name type="scientific">Saliterribacillus persicus</name>
    <dbReference type="NCBI Taxonomy" id="930114"/>
    <lineage>
        <taxon>Bacteria</taxon>
        <taxon>Bacillati</taxon>
        <taxon>Bacillota</taxon>
        <taxon>Bacilli</taxon>
        <taxon>Bacillales</taxon>
        <taxon>Bacillaceae</taxon>
        <taxon>Saliterribacillus</taxon>
    </lineage>
</organism>
<dbReference type="InterPro" id="IPR047057">
    <property type="entry name" value="MerR_fam"/>
</dbReference>
<dbReference type="PANTHER" id="PTHR30204:SF94">
    <property type="entry name" value="HEAVY METAL-DEPENDENT TRANSCRIPTIONAL REGULATOR HI_0293-RELATED"/>
    <property type="match status" value="1"/>
</dbReference>
<evidence type="ECO:0000256" key="3">
    <source>
        <dbReference type="ARBA" id="ARBA00023163"/>
    </source>
</evidence>
<reference evidence="6 7" key="1">
    <citation type="submission" date="2018-07" db="EMBL/GenBank/DDBJ databases">
        <title>Genomic Encyclopedia of Type Strains, Phase IV (KMG-IV): sequencing the most valuable type-strain genomes for metagenomic binning, comparative biology and taxonomic classification.</title>
        <authorList>
            <person name="Goeker M."/>
        </authorList>
    </citation>
    <scope>NUCLEOTIDE SEQUENCE [LARGE SCALE GENOMIC DNA]</scope>
    <source>
        <strain evidence="6 7">DSM 27696</strain>
    </source>
</reference>
<dbReference type="InterPro" id="IPR000551">
    <property type="entry name" value="MerR-type_HTH_dom"/>
</dbReference>
<dbReference type="Gene3D" id="1.10.1660.10">
    <property type="match status" value="1"/>
</dbReference>
<evidence type="ECO:0000313" key="6">
    <source>
        <dbReference type="EMBL" id="RCW63382.1"/>
    </source>
</evidence>
<keyword evidence="4" id="KW-1133">Transmembrane helix</keyword>
<feature type="transmembrane region" description="Helical" evidence="4">
    <location>
        <begin position="215"/>
        <end position="236"/>
    </location>
</feature>
<keyword evidence="2 6" id="KW-0238">DNA-binding</keyword>
<keyword evidence="3" id="KW-0804">Transcription</keyword>